<dbReference type="RefSeq" id="WP_244752983.1">
    <property type="nucleotide sequence ID" value="NZ_CP095074.1"/>
</dbReference>
<sequence length="90" mass="10965">MLDIQINEQQAKAMLVQKIEETIKNFDAEMVYWDSNELKRRTCMSWGTIQDTFFFDERFPKVKLGGKWYYPAKETKDFLLMWLEERREVS</sequence>
<dbReference type="EMBL" id="CP095074">
    <property type="protein sequence ID" value="UOQ93383.1"/>
    <property type="molecule type" value="Genomic_DNA"/>
</dbReference>
<dbReference type="Proteomes" id="UP000831880">
    <property type="component" value="Chromosome"/>
</dbReference>
<gene>
    <name evidence="1" type="ORF">MUO14_23935</name>
</gene>
<protein>
    <submittedName>
        <fullName evidence="1">Group-specific protein</fullName>
    </submittedName>
</protein>
<evidence type="ECO:0000313" key="2">
    <source>
        <dbReference type="Proteomes" id="UP000831880"/>
    </source>
</evidence>
<proteinExistence type="predicted"/>
<reference evidence="1 2" key="1">
    <citation type="submission" date="2022-04" db="EMBL/GenBank/DDBJ databases">
        <title>Halobacillus sp. isolated from saltern.</title>
        <authorList>
            <person name="Won M."/>
            <person name="Lee C.-M."/>
            <person name="Woen H.-Y."/>
            <person name="Kwon S.-W."/>
        </authorList>
    </citation>
    <scope>NUCLEOTIDE SEQUENCE [LARGE SCALE GENOMIC DNA]</scope>
    <source>
        <strain evidence="1 2">SSTM10-2</strain>
    </source>
</reference>
<keyword evidence="2" id="KW-1185">Reference proteome</keyword>
<accession>A0ABY4GZ47</accession>
<organism evidence="1 2">
    <name type="scientific">Halobacillus shinanisalinarum</name>
    <dbReference type="NCBI Taxonomy" id="2932258"/>
    <lineage>
        <taxon>Bacteria</taxon>
        <taxon>Bacillati</taxon>
        <taxon>Bacillota</taxon>
        <taxon>Bacilli</taxon>
        <taxon>Bacillales</taxon>
        <taxon>Bacillaceae</taxon>
        <taxon>Halobacillus</taxon>
    </lineage>
</organism>
<name>A0ABY4GZ47_9BACI</name>
<evidence type="ECO:0000313" key="1">
    <source>
        <dbReference type="EMBL" id="UOQ93383.1"/>
    </source>
</evidence>